<feature type="compositionally biased region" description="Low complexity" evidence="1">
    <location>
        <begin position="11"/>
        <end position="21"/>
    </location>
</feature>
<evidence type="ECO:0000313" key="3">
    <source>
        <dbReference type="EMBL" id="KAJ7097267.1"/>
    </source>
</evidence>
<organism evidence="3 4">
    <name type="scientific">Mycena belliarum</name>
    <dbReference type="NCBI Taxonomy" id="1033014"/>
    <lineage>
        <taxon>Eukaryota</taxon>
        <taxon>Fungi</taxon>
        <taxon>Dikarya</taxon>
        <taxon>Basidiomycota</taxon>
        <taxon>Agaricomycotina</taxon>
        <taxon>Agaricomycetes</taxon>
        <taxon>Agaricomycetidae</taxon>
        <taxon>Agaricales</taxon>
        <taxon>Marasmiineae</taxon>
        <taxon>Mycenaceae</taxon>
        <taxon>Mycena</taxon>
    </lineage>
</organism>
<evidence type="ECO:0000313" key="4">
    <source>
        <dbReference type="Proteomes" id="UP001222325"/>
    </source>
</evidence>
<dbReference type="EMBL" id="JARJCN010000010">
    <property type="protein sequence ID" value="KAJ7097267.1"/>
    <property type="molecule type" value="Genomic_DNA"/>
</dbReference>
<protein>
    <submittedName>
        <fullName evidence="3">Uncharacterized protein</fullName>
    </submittedName>
</protein>
<keyword evidence="2" id="KW-0472">Membrane</keyword>
<name>A0AAD6UFZ4_9AGAR</name>
<accession>A0AAD6UFZ4</accession>
<feature type="compositionally biased region" description="Basic and acidic residues" evidence="1">
    <location>
        <begin position="218"/>
        <end position="232"/>
    </location>
</feature>
<keyword evidence="2" id="KW-1133">Transmembrane helix</keyword>
<sequence>MPRISPSRTCVPLGVGAGAPATGGTVATQSEVHICEHHPQCCHNSSIPALSTETGGTGNMNFGGQTRPRPSSSHPTGSRSAHSSTSSSNGTMIDASSSSTLTPSSTLVLSSSSFYTNPTDSNPATTGSLPAIASSSIPTFSATSGALSRSDKRKIPIIAGLGATVIFLLAAAALALALHKRWRRARDRRAWERTHAEIADAVNAGRAGALTPPWGGYPREKAGETAKGKELAMKAGEGATHSPADSLEAITAK</sequence>
<gene>
    <name evidence="3" type="ORF">B0H15DRAFT_1019546</name>
</gene>
<feature type="transmembrane region" description="Helical" evidence="2">
    <location>
        <begin position="157"/>
        <end position="178"/>
    </location>
</feature>
<evidence type="ECO:0000256" key="2">
    <source>
        <dbReference type="SAM" id="Phobius"/>
    </source>
</evidence>
<feature type="compositionally biased region" description="Polar residues" evidence="1">
    <location>
        <begin position="52"/>
        <end position="77"/>
    </location>
</feature>
<comment type="caution">
    <text evidence="3">The sequence shown here is derived from an EMBL/GenBank/DDBJ whole genome shotgun (WGS) entry which is preliminary data.</text>
</comment>
<reference evidence="3" key="1">
    <citation type="submission" date="2023-03" db="EMBL/GenBank/DDBJ databases">
        <title>Massive genome expansion in bonnet fungi (Mycena s.s.) driven by repeated elements and novel gene families across ecological guilds.</title>
        <authorList>
            <consortium name="Lawrence Berkeley National Laboratory"/>
            <person name="Harder C.B."/>
            <person name="Miyauchi S."/>
            <person name="Viragh M."/>
            <person name="Kuo A."/>
            <person name="Thoen E."/>
            <person name="Andreopoulos B."/>
            <person name="Lu D."/>
            <person name="Skrede I."/>
            <person name="Drula E."/>
            <person name="Henrissat B."/>
            <person name="Morin E."/>
            <person name="Kohler A."/>
            <person name="Barry K."/>
            <person name="LaButti K."/>
            <person name="Morin E."/>
            <person name="Salamov A."/>
            <person name="Lipzen A."/>
            <person name="Mereny Z."/>
            <person name="Hegedus B."/>
            <person name="Baldrian P."/>
            <person name="Stursova M."/>
            <person name="Weitz H."/>
            <person name="Taylor A."/>
            <person name="Grigoriev I.V."/>
            <person name="Nagy L.G."/>
            <person name="Martin F."/>
            <person name="Kauserud H."/>
        </authorList>
    </citation>
    <scope>NUCLEOTIDE SEQUENCE</scope>
    <source>
        <strain evidence="3">CBHHK173m</strain>
    </source>
</reference>
<feature type="region of interest" description="Disordered" evidence="1">
    <location>
        <begin position="52"/>
        <end position="103"/>
    </location>
</feature>
<keyword evidence="2" id="KW-0812">Transmembrane</keyword>
<proteinExistence type="predicted"/>
<feature type="region of interest" description="Disordered" evidence="1">
    <location>
        <begin position="210"/>
        <end position="253"/>
    </location>
</feature>
<dbReference type="Proteomes" id="UP001222325">
    <property type="component" value="Unassembled WGS sequence"/>
</dbReference>
<dbReference type="AlphaFoldDB" id="A0AAD6UFZ4"/>
<evidence type="ECO:0000256" key="1">
    <source>
        <dbReference type="SAM" id="MobiDB-lite"/>
    </source>
</evidence>
<feature type="compositionally biased region" description="Low complexity" evidence="1">
    <location>
        <begin position="78"/>
        <end position="88"/>
    </location>
</feature>
<keyword evidence="4" id="KW-1185">Reference proteome</keyword>
<feature type="region of interest" description="Disordered" evidence="1">
    <location>
        <begin position="1"/>
        <end position="21"/>
    </location>
</feature>